<dbReference type="HOGENOM" id="CLU_000445_107_19_9"/>
<dbReference type="PROSITE" id="PS50885">
    <property type="entry name" value="HAMP"/>
    <property type="match status" value="1"/>
</dbReference>
<evidence type="ECO:0000313" key="10">
    <source>
        <dbReference type="EMBL" id="AIQ62919.1"/>
    </source>
</evidence>
<keyword evidence="7" id="KW-0812">Transmembrane</keyword>
<evidence type="ECO:0000256" key="6">
    <source>
        <dbReference type="PROSITE-ProRule" id="PRU00284"/>
    </source>
</evidence>
<protein>
    <submittedName>
        <fullName evidence="10">Chemotaxis protein</fullName>
    </submittedName>
</protein>
<dbReference type="CDD" id="cd06225">
    <property type="entry name" value="HAMP"/>
    <property type="match status" value="1"/>
</dbReference>
<proteinExistence type="inferred from homology"/>
<keyword evidence="2" id="KW-1003">Cell membrane</keyword>
<dbReference type="SMART" id="SM00283">
    <property type="entry name" value="MA"/>
    <property type="match status" value="1"/>
</dbReference>
<dbReference type="Proteomes" id="UP000029507">
    <property type="component" value="Chromosome"/>
</dbReference>
<keyword evidence="7" id="KW-1133">Transmembrane helix</keyword>
<dbReference type="Pfam" id="PF00015">
    <property type="entry name" value="MCPsignal"/>
    <property type="match status" value="1"/>
</dbReference>
<dbReference type="InterPro" id="IPR004089">
    <property type="entry name" value="MCPsignal_dom"/>
</dbReference>
<name>A0A089N2L5_9BACL</name>
<dbReference type="PROSITE" id="PS50111">
    <property type="entry name" value="CHEMOTAXIS_TRANSDUC_2"/>
    <property type="match status" value="1"/>
</dbReference>
<evidence type="ECO:0000256" key="4">
    <source>
        <dbReference type="ARBA" id="ARBA00023224"/>
    </source>
</evidence>
<dbReference type="STRING" id="169760.PSTEL_07185"/>
<evidence type="ECO:0000256" key="1">
    <source>
        <dbReference type="ARBA" id="ARBA00004236"/>
    </source>
</evidence>
<dbReference type="Gene3D" id="6.10.340.10">
    <property type="match status" value="1"/>
</dbReference>
<comment type="subcellular location">
    <subcellularLocation>
        <location evidence="1">Cell membrane</location>
    </subcellularLocation>
</comment>
<keyword evidence="11" id="KW-1185">Reference proteome</keyword>
<dbReference type="PANTHER" id="PTHR32089">
    <property type="entry name" value="METHYL-ACCEPTING CHEMOTAXIS PROTEIN MCPB"/>
    <property type="match status" value="1"/>
</dbReference>
<evidence type="ECO:0000256" key="2">
    <source>
        <dbReference type="ARBA" id="ARBA00022475"/>
    </source>
</evidence>
<keyword evidence="4 6" id="KW-0807">Transducer</keyword>
<dbReference type="InterPro" id="IPR003660">
    <property type="entry name" value="HAMP_dom"/>
</dbReference>
<comment type="similarity">
    <text evidence="5">Belongs to the methyl-accepting chemotaxis (MCP) protein family.</text>
</comment>
<dbReference type="AlphaFoldDB" id="A0A089N2L5"/>
<dbReference type="SMART" id="SM00304">
    <property type="entry name" value="HAMP"/>
    <property type="match status" value="1"/>
</dbReference>
<evidence type="ECO:0000256" key="7">
    <source>
        <dbReference type="SAM" id="Phobius"/>
    </source>
</evidence>
<dbReference type="OrthoDB" id="369835at2"/>
<dbReference type="GO" id="GO:0007165">
    <property type="term" value="P:signal transduction"/>
    <property type="evidence" value="ECO:0007669"/>
    <property type="project" value="UniProtKB-KW"/>
</dbReference>
<dbReference type="SUPFAM" id="SSF58104">
    <property type="entry name" value="Methyl-accepting chemotaxis protein (MCP) signaling domain"/>
    <property type="match status" value="1"/>
</dbReference>
<keyword evidence="3 7" id="KW-0472">Membrane</keyword>
<evidence type="ECO:0000256" key="5">
    <source>
        <dbReference type="ARBA" id="ARBA00029447"/>
    </source>
</evidence>
<accession>A0A089N2L5</accession>
<organism evidence="10 11">
    <name type="scientific">Paenibacillus stellifer</name>
    <dbReference type="NCBI Taxonomy" id="169760"/>
    <lineage>
        <taxon>Bacteria</taxon>
        <taxon>Bacillati</taxon>
        <taxon>Bacillota</taxon>
        <taxon>Bacilli</taxon>
        <taxon>Bacillales</taxon>
        <taxon>Paenibacillaceae</taxon>
        <taxon>Paenibacillus</taxon>
    </lineage>
</organism>
<sequence>MFRIMHTIGRKFMLLLLAALLFTSLLLSVSFYFISKNTIDNYVVPQIDKLLTSASQDIYKSLNSTNAQQARSNDEASSTVAFYFKDKRQQHNVETIFLAEVNDGKATVLSADHGSELKRKEELELTPELADAAKGKNTLSGIYSDSHGVHKTAYVGIPGSSLVVGVSSDMTFVQDKMKSILWTSTWITLLAVALGMGASYFLSRRITKPITRLAAYSDRLAEGDFTEELTIQSKDEIGRLADSFRVMSERLKVLIGQVLDTAGTVMAGTKELKDGVDSIREQSEQSTLFVEEISQGSRQMTVSAADNARAMEEISQGITHIASAAGEVSEQIIEASARAVSGNQTAQQAVDQMHQVGQASAESLEQIRRMDEHSHRIGDVVQSIAEITKQIQMLSLNASIEAARAGEHGRGFAVVAGEVRKLAEQSKEATEQIGQFLIGLREEMQRSVSSMNAVNAEVSSGLGRVEEAGNAFNYLSVLIQSINQSIQSVSAATQQITAGTEEVTASVEETAKITSKSQEGAEHLSDNYQALREQMTENAGTVERLYKQMLQMQEAVRQFKI</sequence>
<gene>
    <name evidence="10" type="ORF">PSTEL_07185</name>
</gene>
<dbReference type="PANTHER" id="PTHR32089:SF112">
    <property type="entry name" value="LYSOZYME-LIKE PROTEIN-RELATED"/>
    <property type="match status" value="1"/>
</dbReference>
<dbReference type="EMBL" id="CP009286">
    <property type="protein sequence ID" value="AIQ62919.1"/>
    <property type="molecule type" value="Genomic_DNA"/>
</dbReference>
<dbReference type="RefSeq" id="WP_038694388.1">
    <property type="nucleotide sequence ID" value="NZ_CP009286.1"/>
</dbReference>
<feature type="domain" description="HAMP" evidence="9">
    <location>
        <begin position="204"/>
        <end position="256"/>
    </location>
</feature>
<feature type="transmembrane region" description="Helical" evidence="7">
    <location>
        <begin position="180"/>
        <end position="202"/>
    </location>
</feature>
<dbReference type="CDD" id="cd11386">
    <property type="entry name" value="MCP_signal"/>
    <property type="match status" value="1"/>
</dbReference>
<reference evidence="10 11" key="1">
    <citation type="submission" date="2014-08" db="EMBL/GenBank/DDBJ databases">
        <title>Comparative genomics of the Paenibacillus odorifer group.</title>
        <authorList>
            <person name="den Bakker H.C."/>
            <person name="Tsai Y.-C."/>
            <person name="Martin N."/>
            <person name="Korlach J."/>
            <person name="Wiedmann M."/>
        </authorList>
    </citation>
    <scope>NUCLEOTIDE SEQUENCE [LARGE SCALE GENOMIC DNA]</scope>
    <source>
        <strain evidence="10 11">DSM 14472</strain>
    </source>
</reference>
<dbReference type="Gene3D" id="1.10.287.950">
    <property type="entry name" value="Methyl-accepting chemotaxis protein"/>
    <property type="match status" value="1"/>
</dbReference>
<dbReference type="GO" id="GO:0005886">
    <property type="term" value="C:plasma membrane"/>
    <property type="evidence" value="ECO:0007669"/>
    <property type="project" value="UniProtKB-SubCell"/>
</dbReference>
<feature type="domain" description="Methyl-accepting transducer" evidence="8">
    <location>
        <begin position="275"/>
        <end position="511"/>
    </location>
</feature>
<evidence type="ECO:0000256" key="3">
    <source>
        <dbReference type="ARBA" id="ARBA00023136"/>
    </source>
</evidence>
<dbReference type="KEGG" id="pste:PSTEL_07185"/>
<evidence type="ECO:0000259" key="8">
    <source>
        <dbReference type="PROSITE" id="PS50111"/>
    </source>
</evidence>
<evidence type="ECO:0000313" key="11">
    <source>
        <dbReference type="Proteomes" id="UP000029507"/>
    </source>
</evidence>
<evidence type="ECO:0000259" key="9">
    <source>
        <dbReference type="PROSITE" id="PS50885"/>
    </source>
</evidence>
<dbReference type="Pfam" id="PF00672">
    <property type="entry name" value="HAMP"/>
    <property type="match status" value="1"/>
</dbReference>